<feature type="domain" description="MacB-like periplasmic core" evidence="8">
    <location>
        <begin position="18"/>
        <end position="241"/>
    </location>
</feature>
<evidence type="ECO:0000313" key="9">
    <source>
        <dbReference type="EMBL" id="QDS91078.1"/>
    </source>
</evidence>
<evidence type="ECO:0000256" key="2">
    <source>
        <dbReference type="ARBA" id="ARBA00022475"/>
    </source>
</evidence>
<evidence type="ECO:0000256" key="3">
    <source>
        <dbReference type="ARBA" id="ARBA00022692"/>
    </source>
</evidence>
<feature type="transmembrane region" description="Helical" evidence="6">
    <location>
        <begin position="20"/>
        <end position="42"/>
    </location>
</feature>
<evidence type="ECO:0000256" key="1">
    <source>
        <dbReference type="ARBA" id="ARBA00004651"/>
    </source>
</evidence>
<dbReference type="InterPro" id="IPR051125">
    <property type="entry name" value="ABC-4/HrtB_transporter"/>
</dbReference>
<evidence type="ECO:0000259" key="8">
    <source>
        <dbReference type="Pfam" id="PF12704"/>
    </source>
</evidence>
<dbReference type="EMBL" id="CP036261">
    <property type="protein sequence ID" value="QDS91078.1"/>
    <property type="molecule type" value="Genomic_DNA"/>
</dbReference>
<dbReference type="Pfam" id="PF02687">
    <property type="entry name" value="FtsX"/>
    <property type="match status" value="1"/>
</dbReference>
<dbReference type="AlphaFoldDB" id="A0A517M854"/>
<dbReference type="PANTHER" id="PTHR43738">
    <property type="entry name" value="ABC TRANSPORTER, MEMBRANE PROTEIN"/>
    <property type="match status" value="1"/>
</dbReference>
<feature type="domain" description="ABC3 transporter permease C-terminal" evidence="7">
    <location>
        <begin position="344"/>
        <end position="461"/>
    </location>
</feature>
<keyword evidence="4 6" id="KW-1133">Transmembrane helix</keyword>
<keyword evidence="3 6" id="KW-0812">Transmembrane</keyword>
<dbReference type="KEGG" id="ruv:EC9_52980"/>
<evidence type="ECO:0000256" key="6">
    <source>
        <dbReference type="SAM" id="Phobius"/>
    </source>
</evidence>
<name>A0A517M854_9BACT</name>
<sequence>MNLFKIAWRNAQQRGLSTLLTTISLALGVGLVVLVLSIHGIVSDAFQRNATVGYNLVVGAKGSPLQLTLNTVYYLSQPVENLPYDYYLEFFGQEERERQLAAYGGHLDEPNRPGKFALYAGSDAGGLVIPVCLGDYFGEYRVVGTTPAFLDNLKHGPDVDQPYEFREGRNFQTHSEENGFFEAVVGSRVASTMNIKVGDTFNPTHGDPDGKGHDLGFKIVGVLKPTGTPNDRATFVNMEGFYLMEGHAKPSEHGDEEEEAEADAEEEVVIVETDSEEAAVPNTPLPLDQREVTAILLRPSQTMFAMMLQNVINEGLQAQAATPIGEISKLMEQFVDPIRYVLLLITAITCIVAGVGILVSIYNSMNDRRRDIAVMRALGARRGTVMWIILLESGMIAVLGGLLGWIAAHGAIALASGTIEDRTGVPVNFFSTTSAELYVLPLVLGLAAIAGFVPALVAYRTDVSRALAS</sequence>
<dbReference type="Proteomes" id="UP000319557">
    <property type="component" value="Chromosome"/>
</dbReference>
<organism evidence="9 10">
    <name type="scientific">Rosistilla ulvae</name>
    <dbReference type="NCBI Taxonomy" id="1930277"/>
    <lineage>
        <taxon>Bacteria</taxon>
        <taxon>Pseudomonadati</taxon>
        <taxon>Planctomycetota</taxon>
        <taxon>Planctomycetia</taxon>
        <taxon>Pirellulales</taxon>
        <taxon>Pirellulaceae</taxon>
        <taxon>Rosistilla</taxon>
    </lineage>
</organism>
<keyword evidence="2" id="KW-1003">Cell membrane</keyword>
<dbReference type="Pfam" id="PF12704">
    <property type="entry name" value="MacB_PCD"/>
    <property type="match status" value="1"/>
</dbReference>
<dbReference type="InterPro" id="IPR025857">
    <property type="entry name" value="MacB_PCD"/>
</dbReference>
<comment type="subcellular location">
    <subcellularLocation>
        <location evidence="1">Cell membrane</location>
        <topology evidence="1">Multi-pass membrane protein</topology>
    </subcellularLocation>
</comment>
<feature type="transmembrane region" description="Helical" evidence="6">
    <location>
        <begin position="384"/>
        <end position="408"/>
    </location>
</feature>
<dbReference type="RefSeq" id="WP_145348773.1">
    <property type="nucleotide sequence ID" value="NZ_CP036261.1"/>
</dbReference>
<accession>A0A517M854</accession>
<evidence type="ECO:0000256" key="4">
    <source>
        <dbReference type="ARBA" id="ARBA00022989"/>
    </source>
</evidence>
<feature type="transmembrane region" description="Helical" evidence="6">
    <location>
        <begin position="438"/>
        <end position="459"/>
    </location>
</feature>
<feature type="transmembrane region" description="Helical" evidence="6">
    <location>
        <begin position="340"/>
        <end position="363"/>
    </location>
</feature>
<evidence type="ECO:0000313" key="10">
    <source>
        <dbReference type="Proteomes" id="UP000319557"/>
    </source>
</evidence>
<dbReference type="PANTHER" id="PTHR43738:SF2">
    <property type="entry name" value="ABC TRANSPORTER PERMEASE"/>
    <property type="match status" value="1"/>
</dbReference>
<proteinExistence type="predicted"/>
<dbReference type="OrthoDB" id="9784014at2"/>
<dbReference type="InterPro" id="IPR003838">
    <property type="entry name" value="ABC3_permease_C"/>
</dbReference>
<keyword evidence="10" id="KW-1185">Reference proteome</keyword>
<reference evidence="9 10" key="1">
    <citation type="submission" date="2019-02" db="EMBL/GenBank/DDBJ databases">
        <title>Deep-cultivation of Planctomycetes and their phenomic and genomic characterization uncovers novel biology.</title>
        <authorList>
            <person name="Wiegand S."/>
            <person name="Jogler M."/>
            <person name="Boedeker C."/>
            <person name="Pinto D."/>
            <person name="Vollmers J."/>
            <person name="Rivas-Marin E."/>
            <person name="Kohn T."/>
            <person name="Peeters S.H."/>
            <person name="Heuer A."/>
            <person name="Rast P."/>
            <person name="Oberbeckmann S."/>
            <person name="Bunk B."/>
            <person name="Jeske O."/>
            <person name="Meyerdierks A."/>
            <person name="Storesund J.E."/>
            <person name="Kallscheuer N."/>
            <person name="Luecker S."/>
            <person name="Lage O.M."/>
            <person name="Pohl T."/>
            <person name="Merkel B.J."/>
            <person name="Hornburger P."/>
            <person name="Mueller R.-W."/>
            <person name="Bruemmer F."/>
            <person name="Labrenz M."/>
            <person name="Spormann A.M."/>
            <person name="Op den Camp H."/>
            <person name="Overmann J."/>
            <person name="Amann R."/>
            <person name="Jetten M.S.M."/>
            <person name="Mascher T."/>
            <person name="Medema M.H."/>
            <person name="Devos D.P."/>
            <person name="Kaster A.-K."/>
            <person name="Ovreas L."/>
            <person name="Rohde M."/>
            <person name="Galperin M.Y."/>
            <person name="Jogler C."/>
        </authorList>
    </citation>
    <scope>NUCLEOTIDE SEQUENCE [LARGE SCALE GENOMIC DNA]</scope>
    <source>
        <strain evidence="9 10">EC9</strain>
    </source>
</reference>
<dbReference type="GO" id="GO:0005886">
    <property type="term" value="C:plasma membrane"/>
    <property type="evidence" value="ECO:0007669"/>
    <property type="project" value="UniProtKB-SubCell"/>
</dbReference>
<evidence type="ECO:0000259" key="7">
    <source>
        <dbReference type="Pfam" id="PF02687"/>
    </source>
</evidence>
<gene>
    <name evidence="9" type="primary">ytrF</name>
    <name evidence="9" type="ORF">EC9_52980</name>
</gene>
<protein>
    <submittedName>
        <fullName evidence="9">ABC transporter permease YtrF</fullName>
    </submittedName>
</protein>
<evidence type="ECO:0000256" key="5">
    <source>
        <dbReference type="ARBA" id="ARBA00023136"/>
    </source>
</evidence>
<keyword evidence="5 6" id="KW-0472">Membrane</keyword>